<evidence type="ECO:0000313" key="3">
    <source>
        <dbReference type="Proteomes" id="UP000199199"/>
    </source>
</evidence>
<evidence type="ECO:0000313" key="2">
    <source>
        <dbReference type="EMBL" id="SFT09676.1"/>
    </source>
</evidence>
<evidence type="ECO:0000256" key="1">
    <source>
        <dbReference type="SAM" id="Coils"/>
    </source>
</evidence>
<organism evidence="2 3">
    <name type="scientific">Halostagnicola kamekurae</name>
    <dbReference type="NCBI Taxonomy" id="619731"/>
    <lineage>
        <taxon>Archaea</taxon>
        <taxon>Methanobacteriati</taxon>
        <taxon>Methanobacteriota</taxon>
        <taxon>Stenosarchaea group</taxon>
        <taxon>Halobacteria</taxon>
        <taxon>Halobacteriales</taxon>
        <taxon>Natrialbaceae</taxon>
        <taxon>Halostagnicola</taxon>
    </lineage>
</organism>
<reference evidence="3" key="1">
    <citation type="submission" date="2016-10" db="EMBL/GenBank/DDBJ databases">
        <authorList>
            <person name="Varghese N."/>
            <person name="Submissions S."/>
        </authorList>
    </citation>
    <scope>NUCLEOTIDE SEQUENCE [LARGE SCALE GENOMIC DNA]</scope>
    <source>
        <strain evidence="3">DSM 22427</strain>
    </source>
</reference>
<dbReference type="EMBL" id="FOZS01000012">
    <property type="protein sequence ID" value="SFT09676.1"/>
    <property type="molecule type" value="Genomic_DNA"/>
</dbReference>
<gene>
    <name evidence="2" type="ORF">SAMN04488556_0108</name>
</gene>
<feature type="coiled-coil region" evidence="1">
    <location>
        <begin position="2"/>
        <end position="63"/>
    </location>
</feature>
<accession>A0A1I6V7N6</accession>
<name>A0A1I6V7N6_9EURY</name>
<feature type="coiled-coil region" evidence="1">
    <location>
        <begin position="99"/>
        <end position="126"/>
    </location>
</feature>
<dbReference type="Proteomes" id="UP000199199">
    <property type="component" value="Unassembled WGS sequence"/>
</dbReference>
<keyword evidence="1" id="KW-0175">Coiled coil</keyword>
<keyword evidence="3" id="KW-1185">Reference proteome</keyword>
<dbReference type="AlphaFoldDB" id="A0A1I6V7N6"/>
<protein>
    <submittedName>
        <fullName evidence="2">Uncharacterized protein</fullName>
    </submittedName>
</protein>
<sequence>MSSNIEKTVETLRSKADNYQDATNFEAKLEENTGTASTLKTSLDGLRNRMEEVERLNDIYTRVFDRDTPETVKDARHQARQVLDRTADDYWKLINEDRSEQYTAKVQTAKSEADDARNLLRTELNEIQTAWRDDIRAARRIQTLMPDSRESSQLLNDIEEFVDNRMWDDSADINSLQGEWQGLEKKWDDGVVSWDELQDRYALSDATIDRLKRLAQGEKVSFSKLDGGVVEELMNVDEFRDVLEVTL</sequence>
<proteinExistence type="predicted"/>